<dbReference type="VEuPathDB" id="FungiDB:SeMB42_g06789"/>
<dbReference type="GO" id="GO:0003677">
    <property type="term" value="F:DNA binding"/>
    <property type="evidence" value="ECO:0007669"/>
    <property type="project" value="UniProtKB-KW"/>
</dbReference>
<reference evidence="3 4" key="1">
    <citation type="journal article" date="2019" name="Sci. Rep.">
        <title>Comparative genomics of chytrid fungi reveal insights into the obligate biotrophic and pathogenic lifestyle of Synchytrium endobioticum.</title>
        <authorList>
            <person name="van de Vossenberg B.T.L.H."/>
            <person name="Warris S."/>
            <person name="Nguyen H.D.T."/>
            <person name="van Gent-Pelzer M.P.E."/>
            <person name="Joly D.L."/>
            <person name="van de Geest H.C."/>
            <person name="Bonants P.J.M."/>
            <person name="Smith D.S."/>
            <person name="Levesque C.A."/>
            <person name="van der Lee T.A.J."/>
        </authorList>
    </citation>
    <scope>NUCLEOTIDE SEQUENCE [LARGE SCALE GENOMIC DNA]</scope>
    <source>
        <strain evidence="3 4">LEV6574</strain>
    </source>
</reference>
<dbReference type="InterPro" id="IPR010095">
    <property type="entry name" value="Cas12f1-like_TNB"/>
</dbReference>
<comment type="caution">
    <text evidence="3">The sequence shown here is derived from an EMBL/GenBank/DDBJ whole genome shotgun (WGS) entry which is preliminary data.</text>
</comment>
<evidence type="ECO:0000313" key="4">
    <source>
        <dbReference type="Proteomes" id="UP000320475"/>
    </source>
</evidence>
<proteinExistence type="predicted"/>
<organism evidence="3 4">
    <name type="scientific">Synchytrium endobioticum</name>
    <dbReference type="NCBI Taxonomy" id="286115"/>
    <lineage>
        <taxon>Eukaryota</taxon>
        <taxon>Fungi</taxon>
        <taxon>Fungi incertae sedis</taxon>
        <taxon>Chytridiomycota</taxon>
        <taxon>Chytridiomycota incertae sedis</taxon>
        <taxon>Chytridiomycetes</taxon>
        <taxon>Synchytriales</taxon>
        <taxon>Synchytriaceae</taxon>
        <taxon>Synchytrium</taxon>
    </lineage>
</organism>
<evidence type="ECO:0000313" key="3">
    <source>
        <dbReference type="EMBL" id="TPX47709.1"/>
    </source>
</evidence>
<protein>
    <recommendedName>
        <fullName evidence="2">Cas12f1-like TNB domain-containing protein</fullName>
    </recommendedName>
</protein>
<dbReference type="AlphaFoldDB" id="A0A507D7Y6"/>
<evidence type="ECO:0000259" key="2">
    <source>
        <dbReference type="Pfam" id="PF07282"/>
    </source>
</evidence>
<accession>A0A507D7Y6</accession>
<dbReference type="Pfam" id="PF07282">
    <property type="entry name" value="Cas12f1-like_TNB"/>
    <property type="match status" value="1"/>
</dbReference>
<dbReference type="EMBL" id="QEAM01000071">
    <property type="protein sequence ID" value="TPX47709.1"/>
    <property type="molecule type" value="Genomic_DNA"/>
</dbReference>
<dbReference type="Proteomes" id="UP000320475">
    <property type="component" value="Unassembled WGS sequence"/>
</dbReference>
<gene>
    <name evidence="3" type="ORF">SeLEV6574_g02521</name>
</gene>
<keyword evidence="1" id="KW-0238">DNA-binding</keyword>
<name>A0A507D7Y6_9FUNG</name>
<sequence>MEWDAKKASKGEWDMVINKMLEMVDCTIGRKVQDGRNVVVVFGTGEFESKKSRHTAFLKYFVNRVSSLGLRIVGVDEYFPSKKCPRCGLFVEMMTLRSLYCRGCHMYYHRDEMAGENTVNVVMEYVKSGDRPEYLQLARITKLAALDLGTQLGSRGEGNALKYNINNVASIADWSFVWINHVYKVSF</sequence>
<feature type="domain" description="Cas12f1-like TNB" evidence="2">
    <location>
        <begin position="60"/>
        <end position="117"/>
    </location>
</feature>
<dbReference type="OrthoDB" id="2434038at2759"/>
<evidence type="ECO:0000256" key="1">
    <source>
        <dbReference type="ARBA" id="ARBA00023125"/>
    </source>
</evidence>